<accession>S8EPA9</accession>
<dbReference type="Proteomes" id="UP000015241">
    <property type="component" value="Unassembled WGS sequence"/>
</dbReference>
<dbReference type="AlphaFoldDB" id="S8EPA9"/>
<dbReference type="STRING" id="743788.S8EPA9"/>
<dbReference type="OrthoDB" id="3269397at2759"/>
<evidence type="ECO:0000313" key="3">
    <source>
        <dbReference type="Proteomes" id="UP000015241"/>
    </source>
</evidence>
<reference evidence="2 3" key="1">
    <citation type="journal article" date="2012" name="Science">
        <title>The Paleozoic origin of enzymatic lignin decomposition reconstructed from 31 fungal genomes.</title>
        <authorList>
            <person name="Floudas D."/>
            <person name="Binder M."/>
            <person name="Riley R."/>
            <person name="Barry K."/>
            <person name="Blanchette R.A."/>
            <person name="Henrissat B."/>
            <person name="Martinez A.T."/>
            <person name="Otillar R."/>
            <person name="Spatafora J.W."/>
            <person name="Yadav J.S."/>
            <person name="Aerts A."/>
            <person name="Benoit I."/>
            <person name="Boyd A."/>
            <person name="Carlson A."/>
            <person name="Copeland A."/>
            <person name="Coutinho P.M."/>
            <person name="de Vries R.P."/>
            <person name="Ferreira P."/>
            <person name="Findley K."/>
            <person name="Foster B."/>
            <person name="Gaskell J."/>
            <person name="Glotzer D."/>
            <person name="Gorecki P."/>
            <person name="Heitman J."/>
            <person name="Hesse C."/>
            <person name="Hori C."/>
            <person name="Igarashi K."/>
            <person name="Jurgens J.A."/>
            <person name="Kallen N."/>
            <person name="Kersten P."/>
            <person name="Kohler A."/>
            <person name="Kuees U."/>
            <person name="Kumar T.K.A."/>
            <person name="Kuo A."/>
            <person name="LaButti K."/>
            <person name="Larrondo L.F."/>
            <person name="Lindquist E."/>
            <person name="Ling A."/>
            <person name="Lombard V."/>
            <person name="Lucas S."/>
            <person name="Lundell T."/>
            <person name="Martin R."/>
            <person name="McLaughlin D.J."/>
            <person name="Morgenstern I."/>
            <person name="Morin E."/>
            <person name="Murat C."/>
            <person name="Nagy L.G."/>
            <person name="Nolan M."/>
            <person name="Ohm R.A."/>
            <person name="Patyshakuliyeva A."/>
            <person name="Rokas A."/>
            <person name="Ruiz-Duenas F.J."/>
            <person name="Sabat G."/>
            <person name="Salamov A."/>
            <person name="Samejima M."/>
            <person name="Schmutz J."/>
            <person name="Slot J.C."/>
            <person name="St John F."/>
            <person name="Stenlid J."/>
            <person name="Sun H."/>
            <person name="Sun S."/>
            <person name="Syed K."/>
            <person name="Tsang A."/>
            <person name="Wiebenga A."/>
            <person name="Young D."/>
            <person name="Pisabarro A."/>
            <person name="Eastwood D.C."/>
            <person name="Martin F."/>
            <person name="Cullen D."/>
            <person name="Grigoriev I.V."/>
            <person name="Hibbett D.S."/>
        </authorList>
    </citation>
    <scope>NUCLEOTIDE SEQUENCE</scope>
    <source>
        <strain evidence="3">FP-58527</strain>
    </source>
</reference>
<sequence length="193" mass="21122">MKETSYDTDKDGDMNMREPVPLSVSVPMPSAAKEQAPQPERRRSRSPPVAPRNYAPTPPTPSSPHPSVSLPIKPSWSRRSTKQAETPTVESPSSATQSTFSSRPKTEPDDPVLKALTAEIAGAQKIRLAAAEEYKSMLLQKQRTTHELQLANLDLRAAQMRRMIAEDQLERAKAGELGVEYNGIPAALPTAII</sequence>
<dbReference type="EMBL" id="KE504122">
    <property type="protein sequence ID" value="EPT05958.1"/>
    <property type="molecule type" value="Genomic_DNA"/>
</dbReference>
<protein>
    <submittedName>
        <fullName evidence="2">Uncharacterized protein</fullName>
    </submittedName>
</protein>
<proteinExistence type="predicted"/>
<dbReference type="HOGENOM" id="CLU_1408789_0_0_1"/>
<feature type="region of interest" description="Disordered" evidence="1">
    <location>
        <begin position="1"/>
        <end position="110"/>
    </location>
</feature>
<organism evidence="2 3">
    <name type="scientific">Fomitopsis schrenkii</name>
    <name type="common">Brown rot fungus</name>
    <dbReference type="NCBI Taxonomy" id="2126942"/>
    <lineage>
        <taxon>Eukaryota</taxon>
        <taxon>Fungi</taxon>
        <taxon>Dikarya</taxon>
        <taxon>Basidiomycota</taxon>
        <taxon>Agaricomycotina</taxon>
        <taxon>Agaricomycetes</taxon>
        <taxon>Polyporales</taxon>
        <taxon>Fomitopsis</taxon>
    </lineage>
</organism>
<name>S8EPA9_FOMSC</name>
<keyword evidence="3" id="KW-1185">Reference proteome</keyword>
<feature type="compositionally biased region" description="Basic and acidic residues" evidence="1">
    <location>
        <begin position="1"/>
        <end position="16"/>
    </location>
</feature>
<dbReference type="eggNOG" id="ENOG502SWF5">
    <property type="taxonomic scope" value="Eukaryota"/>
</dbReference>
<evidence type="ECO:0000256" key="1">
    <source>
        <dbReference type="SAM" id="MobiDB-lite"/>
    </source>
</evidence>
<evidence type="ECO:0000313" key="2">
    <source>
        <dbReference type="EMBL" id="EPT05958.1"/>
    </source>
</evidence>
<gene>
    <name evidence="2" type="ORF">FOMPIDRAFT_83947</name>
</gene>
<dbReference type="InParanoid" id="S8EPA9"/>
<feature type="compositionally biased region" description="Low complexity" evidence="1">
    <location>
        <begin position="91"/>
        <end position="102"/>
    </location>
</feature>
<feature type="compositionally biased region" description="Low complexity" evidence="1">
    <location>
        <begin position="19"/>
        <end position="38"/>
    </location>
</feature>